<proteinExistence type="predicted"/>
<accession>A0A6J5NIR7</accession>
<gene>
    <name evidence="1" type="ORF">UFOVP699_26</name>
</gene>
<sequence length="69" mass="7972">MKNQVKVDENTANAVSNARDLMESFDDCPAMTIEYDKPEYTLTSDQMRQIMSALYLADCLIYELQQNEN</sequence>
<protein>
    <submittedName>
        <fullName evidence="1">Uncharacterized protein</fullName>
    </submittedName>
</protein>
<name>A0A6J5NIR7_9CAUD</name>
<reference evidence="1" key="1">
    <citation type="submission" date="2020-04" db="EMBL/GenBank/DDBJ databases">
        <authorList>
            <person name="Chiriac C."/>
            <person name="Salcher M."/>
            <person name="Ghai R."/>
            <person name="Kavagutti S V."/>
        </authorList>
    </citation>
    <scope>NUCLEOTIDE SEQUENCE</scope>
</reference>
<dbReference type="EMBL" id="LR796670">
    <property type="protein sequence ID" value="CAB4158697.1"/>
    <property type="molecule type" value="Genomic_DNA"/>
</dbReference>
<organism evidence="1">
    <name type="scientific">uncultured Caudovirales phage</name>
    <dbReference type="NCBI Taxonomy" id="2100421"/>
    <lineage>
        <taxon>Viruses</taxon>
        <taxon>Duplodnaviria</taxon>
        <taxon>Heunggongvirae</taxon>
        <taxon>Uroviricota</taxon>
        <taxon>Caudoviricetes</taxon>
        <taxon>Peduoviridae</taxon>
        <taxon>Maltschvirus</taxon>
        <taxon>Maltschvirus maltsch</taxon>
    </lineage>
</organism>
<evidence type="ECO:0000313" key="1">
    <source>
        <dbReference type="EMBL" id="CAB4158697.1"/>
    </source>
</evidence>